<evidence type="ECO:0000313" key="1">
    <source>
        <dbReference type="EMBL" id="KIU04504.1"/>
    </source>
</evidence>
<dbReference type="AlphaFoldDB" id="A0A0D1IX03"/>
<evidence type="ECO:0000313" key="2">
    <source>
        <dbReference type="Proteomes" id="UP000032247"/>
    </source>
</evidence>
<dbReference type="Proteomes" id="UP000032247">
    <property type="component" value="Unassembled WGS sequence"/>
</dbReference>
<accession>A0A0D1IX03</accession>
<dbReference type="PATRIC" id="fig|1423.173.peg.4962"/>
<dbReference type="RefSeq" id="WP_043859099.1">
    <property type="nucleotide sequence ID" value="NZ_CP061871.1"/>
</dbReference>
<organism evidence="1 2">
    <name type="scientific">Bacillus subtilis</name>
    <dbReference type="NCBI Taxonomy" id="1423"/>
    <lineage>
        <taxon>Bacteria</taxon>
        <taxon>Bacillati</taxon>
        <taxon>Bacillota</taxon>
        <taxon>Bacilli</taxon>
        <taxon>Bacillales</taxon>
        <taxon>Bacillaceae</taxon>
        <taxon>Bacillus</taxon>
    </lineage>
</organism>
<name>A0A0D1IX03_BACIU</name>
<protein>
    <submittedName>
        <fullName evidence="1">Uncharacterized protein</fullName>
    </submittedName>
</protein>
<gene>
    <name evidence="1" type="ORF">SC09_contig8orf00163</name>
</gene>
<comment type="caution">
    <text evidence="1">The sequence shown here is derived from an EMBL/GenBank/DDBJ whole genome shotgun (WGS) entry which is preliminary data.</text>
</comment>
<reference evidence="1 2" key="1">
    <citation type="submission" date="2014-12" db="EMBL/GenBank/DDBJ databases">
        <title>Comparative genome analysis of Bacillus coagulans HM-08, Clostridium butyricum HM-68, Bacillus subtilis HM-66 and Bacillus licheniformis BL-09.</title>
        <authorList>
            <person name="Zhang H."/>
        </authorList>
    </citation>
    <scope>NUCLEOTIDE SEQUENCE [LARGE SCALE GENOMIC DNA]</scope>
    <source>
        <strain evidence="1 2">HM-66</strain>
    </source>
</reference>
<dbReference type="EMBL" id="JXBC01000014">
    <property type="protein sequence ID" value="KIU04504.1"/>
    <property type="molecule type" value="Genomic_DNA"/>
</dbReference>
<sequence>MTKKELLHEKHAVSALSKGVILGCDSDEGTIYIIRKAKQDSETYTMAIKRNKSKKIEPLTEGDYKSLIEVLSGSLDNKCYIIDYPVML</sequence>
<dbReference type="GeneID" id="39574393"/>
<proteinExistence type="predicted"/>